<keyword evidence="12" id="KW-1185">Reference proteome</keyword>
<dbReference type="EC" id="2.5.1.72" evidence="2 10"/>
<evidence type="ECO:0000256" key="9">
    <source>
        <dbReference type="ARBA" id="ARBA00023014"/>
    </source>
</evidence>
<accession>A0ABS4ECS6</accession>
<comment type="cofactor">
    <cofactor evidence="10">
        <name>[4Fe-4S] cluster</name>
        <dbReference type="ChEBI" id="CHEBI:49883"/>
    </cofactor>
    <text evidence="10">Binds 1 [4Fe-4S] cluster per subunit.</text>
</comment>
<dbReference type="InterPro" id="IPR036094">
    <property type="entry name" value="NadA_sf"/>
</dbReference>
<keyword evidence="6 10" id="KW-0808">Transferase</keyword>
<sequence length="365" mass="40572">METVKLSTENTLPTYYLEASKEELEQRISKAKETLGDRLLLLSHHYQKDEVVKFADETGDSLQLAQSAAKNKKAEYIIFCGVHFMAETADMLTEDFQKVILPDLDAGCTMADMVDEADLELAWNKLTEVFGDILPLTYINSTAAVKAFVGDHGGATVTSGNAENIITWALNQGKKVFFMPDQHLGRNVANSLGISLDDMATWDFISEELQYDGKIENCKVILWDGFCAVHQQFTPDHVKNMRENHPDINIIVHSECSHDVVKLSDSHGSTNNILNAVENAAPGTSWAIGTDNNLVGRMIEKYPDKNVYSLNPISCPCATMNRIELPHLAWAIDNILNNNVKNQIIVEDKIKVSALKALDQMLSLS</sequence>
<evidence type="ECO:0000256" key="7">
    <source>
        <dbReference type="ARBA" id="ARBA00022723"/>
    </source>
</evidence>
<evidence type="ECO:0000313" key="11">
    <source>
        <dbReference type="EMBL" id="MBP1855696.1"/>
    </source>
</evidence>
<organism evidence="11 12">
    <name type="scientific">Metaclostridioides mangenotii</name>
    <dbReference type="NCBI Taxonomy" id="1540"/>
    <lineage>
        <taxon>Bacteria</taxon>
        <taxon>Bacillati</taxon>
        <taxon>Bacillota</taxon>
        <taxon>Clostridia</taxon>
        <taxon>Peptostreptococcales</taxon>
        <taxon>Peptostreptococcaceae</taxon>
        <taxon>Metaclostridioides</taxon>
    </lineage>
</organism>
<comment type="similarity">
    <text evidence="10">Belongs to the quinolinate synthase family. Type 3 subfamily.</text>
</comment>
<dbReference type="Proteomes" id="UP000767291">
    <property type="component" value="Unassembled WGS sequence"/>
</dbReference>
<keyword evidence="4 10" id="KW-0963">Cytoplasm</keyword>
<dbReference type="Gene3D" id="3.40.50.10800">
    <property type="entry name" value="NadA-like"/>
    <property type="match status" value="3"/>
</dbReference>
<gene>
    <name evidence="10" type="primary">nadA</name>
    <name evidence="11" type="ORF">J2Z43_002094</name>
</gene>
<dbReference type="InterPro" id="IPR003473">
    <property type="entry name" value="NadA"/>
</dbReference>
<evidence type="ECO:0000256" key="3">
    <source>
        <dbReference type="ARBA" id="ARBA00022485"/>
    </source>
</evidence>
<evidence type="ECO:0000256" key="6">
    <source>
        <dbReference type="ARBA" id="ARBA00022679"/>
    </source>
</evidence>
<keyword evidence="9 10" id="KW-0411">Iron-sulfur</keyword>
<dbReference type="PANTHER" id="PTHR30573">
    <property type="entry name" value="QUINOLINATE SYNTHETASE A"/>
    <property type="match status" value="1"/>
</dbReference>
<feature type="binding site" evidence="10">
    <location>
        <position position="61"/>
    </location>
    <ligand>
        <name>iminosuccinate</name>
        <dbReference type="ChEBI" id="CHEBI:77875"/>
    </ligand>
</feature>
<feature type="binding site" evidence="10">
    <location>
        <position position="227"/>
    </location>
    <ligand>
        <name>[4Fe-4S] cluster</name>
        <dbReference type="ChEBI" id="CHEBI:49883"/>
    </ligand>
</feature>
<proteinExistence type="inferred from homology"/>
<keyword evidence="8 10" id="KW-0408">Iron</keyword>
<dbReference type="SUPFAM" id="SSF142754">
    <property type="entry name" value="NadA-like"/>
    <property type="match status" value="1"/>
</dbReference>
<dbReference type="NCBIfam" id="NF006883">
    <property type="entry name" value="PRK09375.2-4"/>
    <property type="match status" value="1"/>
</dbReference>
<evidence type="ECO:0000256" key="5">
    <source>
        <dbReference type="ARBA" id="ARBA00022642"/>
    </source>
</evidence>
<evidence type="ECO:0000313" key="12">
    <source>
        <dbReference type="Proteomes" id="UP000767291"/>
    </source>
</evidence>
<name>A0ABS4ECS6_9FIRM</name>
<dbReference type="RefSeq" id="WP_209457106.1">
    <property type="nucleotide sequence ID" value="NZ_BAAACS010000004.1"/>
</dbReference>
<feature type="binding site" evidence="10">
    <location>
        <position position="108"/>
    </location>
    <ligand>
        <name>[4Fe-4S] cluster</name>
        <dbReference type="ChEBI" id="CHEBI:49883"/>
    </ligand>
</feature>
<feature type="binding site" evidence="10">
    <location>
        <position position="159"/>
    </location>
    <ligand>
        <name>iminosuccinate</name>
        <dbReference type="ChEBI" id="CHEBI:77875"/>
    </ligand>
</feature>
<feature type="binding site" evidence="10">
    <location>
        <position position="270"/>
    </location>
    <ligand>
        <name>iminosuccinate</name>
        <dbReference type="ChEBI" id="CHEBI:77875"/>
    </ligand>
</feature>
<evidence type="ECO:0000256" key="4">
    <source>
        <dbReference type="ARBA" id="ARBA00022490"/>
    </source>
</evidence>
<comment type="catalytic activity">
    <reaction evidence="10">
        <text>iminosuccinate + dihydroxyacetone phosphate = quinolinate + phosphate + 2 H2O + H(+)</text>
        <dbReference type="Rhea" id="RHEA:25888"/>
        <dbReference type="ChEBI" id="CHEBI:15377"/>
        <dbReference type="ChEBI" id="CHEBI:15378"/>
        <dbReference type="ChEBI" id="CHEBI:29959"/>
        <dbReference type="ChEBI" id="CHEBI:43474"/>
        <dbReference type="ChEBI" id="CHEBI:57642"/>
        <dbReference type="ChEBI" id="CHEBI:77875"/>
        <dbReference type="EC" id="2.5.1.72"/>
    </reaction>
</comment>
<evidence type="ECO:0000256" key="2">
    <source>
        <dbReference type="ARBA" id="ARBA00012669"/>
    </source>
</evidence>
<comment type="pathway">
    <text evidence="1 10">Cofactor biosynthesis; NAD(+) biosynthesis; quinolinate from iminoaspartate: step 1/1.</text>
</comment>
<feature type="binding site" evidence="10">
    <location>
        <position position="317"/>
    </location>
    <ligand>
        <name>[4Fe-4S] cluster</name>
        <dbReference type="ChEBI" id="CHEBI:49883"/>
    </ligand>
</feature>
<dbReference type="HAMAP" id="MF_00569">
    <property type="entry name" value="NadA_type3"/>
    <property type="match status" value="1"/>
</dbReference>
<comment type="caution">
    <text evidence="10">Lacks conserved residue(s) required for the propagation of feature annotation.</text>
</comment>
<dbReference type="GO" id="GO:0016740">
    <property type="term" value="F:transferase activity"/>
    <property type="evidence" value="ECO:0007669"/>
    <property type="project" value="UniProtKB-KW"/>
</dbReference>
<dbReference type="EMBL" id="JAGGJX010000004">
    <property type="protein sequence ID" value="MBP1855696.1"/>
    <property type="molecule type" value="Genomic_DNA"/>
</dbReference>
<comment type="caution">
    <text evidence="11">The sequence shown here is derived from an EMBL/GenBank/DDBJ whole genome shotgun (WGS) entry which is preliminary data.</text>
</comment>
<protein>
    <recommendedName>
        <fullName evidence="2 10">Quinolinate synthase</fullName>
        <ecNumber evidence="2 10">2.5.1.72</ecNumber>
    </recommendedName>
</protein>
<comment type="subcellular location">
    <subcellularLocation>
        <location evidence="10">Cytoplasm</location>
    </subcellularLocation>
</comment>
<comment type="function">
    <text evidence="10">Catalyzes the condensation of iminoaspartate with dihydroxyacetone phosphate to form quinolinate.</text>
</comment>
<keyword evidence="5 10" id="KW-0662">Pyridine nucleotide biosynthesis</keyword>
<keyword evidence="7 10" id="KW-0479">Metal-binding</keyword>
<evidence type="ECO:0000256" key="10">
    <source>
        <dbReference type="HAMAP-Rule" id="MF_00569"/>
    </source>
</evidence>
<dbReference type="Pfam" id="PF02445">
    <property type="entry name" value="NadA"/>
    <property type="match status" value="1"/>
</dbReference>
<evidence type="ECO:0000256" key="1">
    <source>
        <dbReference type="ARBA" id="ARBA00005065"/>
    </source>
</evidence>
<dbReference type="PANTHER" id="PTHR30573:SF0">
    <property type="entry name" value="QUINOLINATE SYNTHASE, CHLOROPLASTIC"/>
    <property type="match status" value="1"/>
</dbReference>
<feature type="binding site" evidence="10">
    <location>
        <position position="44"/>
    </location>
    <ligand>
        <name>iminosuccinate</name>
        <dbReference type="ChEBI" id="CHEBI:77875"/>
    </ligand>
</feature>
<feature type="binding site" evidence="10">
    <location>
        <begin position="138"/>
        <end position="140"/>
    </location>
    <ligand>
        <name>iminosuccinate</name>
        <dbReference type="ChEBI" id="CHEBI:77875"/>
    </ligand>
</feature>
<dbReference type="NCBIfam" id="TIGR00550">
    <property type="entry name" value="nadA"/>
    <property type="match status" value="1"/>
</dbReference>
<reference evidence="11 12" key="1">
    <citation type="submission" date="2021-03" db="EMBL/GenBank/DDBJ databases">
        <title>Genomic Encyclopedia of Type Strains, Phase IV (KMG-IV): sequencing the most valuable type-strain genomes for metagenomic binning, comparative biology and taxonomic classification.</title>
        <authorList>
            <person name="Goeker M."/>
        </authorList>
    </citation>
    <scope>NUCLEOTIDE SEQUENCE [LARGE SCALE GENOMIC DNA]</scope>
    <source>
        <strain evidence="11 12">DSM 1289</strain>
    </source>
</reference>
<keyword evidence="3 10" id="KW-0004">4Fe-4S</keyword>
<evidence type="ECO:0000256" key="8">
    <source>
        <dbReference type="ARBA" id="ARBA00023004"/>
    </source>
</evidence>
<dbReference type="InterPro" id="IPR023515">
    <property type="entry name" value="Quinolinate_synth_A_type3"/>
</dbReference>
<dbReference type="NCBIfam" id="NF006880">
    <property type="entry name" value="PRK09375.2-1"/>
    <property type="match status" value="1"/>
</dbReference>